<sequence length="146" mass="15723">MGTIASIEVKATITNEVEFIAQENGIRCDLNAHTLKVTADSIASSFNTLNRTITLVLDTNATTGNFSYGVPGAPLTAVNYSTSRRDLTNNTPLHTDNFNADDGAIELTVSPDKRHFLIKANLNAMDPQTGRSTTIGLTSNIFLHVI</sequence>
<accession>A0ABY9EUA6</accession>
<keyword evidence="2" id="KW-1185">Reference proteome</keyword>
<evidence type="ECO:0000313" key="2">
    <source>
        <dbReference type="Proteomes" id="UP001239418"/>
    </source>
</evidence>
<name>A0ABY9EUA6_9PSED</name>
<gene>
    <name evidence="1" type="ORF">PSH97_22455</name>
</gene>
<dbReference type="EMBL" id="CP117454">
    <property type="protein sequence ID" value="WLG83831.1"/>
    <property type="molecule type" value="Genomic_DNA"/>
</dbReference>
<dbReference type="RefSeq" id="WP_305446757.1">
    <property type="nucleotide sequence ID" value="NZ_CP117454.1"/>
</dbReference>
<dbReference type="Proteomes" id="UP001239418">
    <property type="component" value="Chromosome"/>
</dbReference>
<organism evidence="1 2">
    <name type="scientific">Pseudomonas cucumis</name>
    <dbReference type="NCBI Taxonomy" id="2954082"/>
    <lineage>
        <taxon>Bacteria</taxon>
        <taxon>Pseudomonadati</taxon>
        <taxon>Pseudomonadota</taxon>
        <taxon>Gammaproteobacteria</taxon>
        <taxon>Pseudomonadales</taxon>
        <taxon>Pseudomonadaceae</taxon>
        <taxon>Pseudomonas</taxon>
    </lineage>
</organism>
<proteinExistence type="predicted"/>
<protein>
    <submittedName>
        <fullName evidence="1">Uncharacterized protein</fullName>
    </submittedName>
</protein>
<reference evidence="1 2" key="1">
    <citation type="submission" date="2023-02" db="EMBL/GenBank/DDBJ databases">
        <title>Evolution of Hrp T3SS in non-pathogenic Pseudomonas fluorescens.</title>
        <authorList>
            <person name="Liao K."/>
            <person name="Wei H."/>
            <person name="Gu Y."/>
        </authorList>
    </citation>
    <scope>NUCLEOTIDE SEQUENCE [LARGE SCALE GENOMIC DNA]</scope>
    <source>
        <strain evidence="1 2">FP1935</strain>
    </source>
</reference>
<evidence type="ECO:0000313" key="1">
    <source>
        <dbReference type="EMBL" id="WLG83831.1"/>
    </source>
</evidence>